<gene>
    <name evidence="4" type="ORF">LX95_01571</name>
</gene>
<reference evidence="4 5" key="1">
    <citation type="submission" date="2018-06" db="EMBL/GenBank/DDBJ databases">
        <title>Genomic Encyclopedia of Archaeal and Bacterial Type Strains, Phase II (KMG-II): from individual species to whole genera.</title>
        <authorList>
            <person name="Goeker M."/>
        </authorList>
    </citation>
    <scope>NUCLEOTIDE SEQUENCE [LARGE SCALE GENOMIC DNA]</scope>
    <source>
        <strain evidence="4 5">DSM 15361</strain>
    </source>
</reference>
<evidence type="ECO:0000313" key="5">
    <source>
        <dbReference type="Proteomes" id="UP000249542"/>
    </source>
</evidence>
<dbReference type="InterPro" id="IPR011250">
    <property type="entry name" value="OMP/PagP_B-barrel"/>
</dbReference>
<accession>A0A2W7I2J1</accession>
<keyword evidence="1 2" id="KW-0732">Signal</keyword>
<dbReference type="SUPFAM" id="SSF56925">
    <property type="entry name" value="OMPA-like"/>
    <property type="match status" value="1"/>
</dbReference>
<sequence length="206" mass="22540">MLKTLKLKSMKKLILSLAAVATFTFASAQEQEVETYGFNEGDMFVSGSFGIGSTKFPDDSKENTFNISPRFGYFLNDFIAVGVQAGYSKQKEENANGDDVVDNSTFTIGAFGRYYLMPAQKFSFFGELGLGYGTTEDIDDNKVNGVNIAVAPGLSYFVSKHFALEATFGILGYNSVKKDESGAESTDSFDFGLNMDDINLGLIYKF</sequence>
<name>A0A2W7I2J1_9FLAO</name>
<dbReference type="Gene3D" id="2.40.160.20">
    <property type="match status" value="1"/>
</dbReference>
<proteinExistence type="predicted"/>
<feature type="domain" description="Outer membrane protein beta-barrel" evidence="3">
    <location>
        <begin position="19"/>
        <end position="206"/>
    </location>
</feature>
<feature type="signal peptide" evidence="2">
    <location>
        <begin position="1"/>
        <end position="28"/>
    </location>
</feature>
<evidence type="ECO:0000256" key="2">
    <source>
        <dbReference type="SAM" id="SignalP"/>
    </source>
</evidence>
<dbReference type="EMBL" id="QKYV01000004">
    <property type="protein sequence ID" value="PZW40508.1"/>
    <property type="molecule type" value="Genomic_DNA"/>
</dbReference>
<evidence type="ECO:0000256" key="1">
    <source>
        <dbReference type="ARBA" id="ARBA00022729"/>
    </source>
</evidence>
<dbReference type="Pfam" id="PF13505">
    <property type="entry name" value="OMP_b-brl"/>
    <property type="match status" value="1"/>
</dbReference>
<evidence type="ECO:0000313" key="4">
    <source>
        <dbReference type="EMBL" id="PZW40508.1"/>
    </source>
</evidence>
<keyword evidence="5" id="KW-1185">Reference proteome</keyword>
<protein>
    <submittedName>
        <fullName evidence="4">Outer membrane protein</fullName>
    </submittedName>
</protein>
<evidence type="ECO:0000259" key="3">
    <source>
        <dbReference type="Pfam" id="PF13505"/>
    </source>
</evidence>
<comment type="caution">
    <text evidence="4">The sequence shown here is derived from an EMBL/GenBank/DDBJ whole genome shotgun (WGS) entry which is preliminary data.</text>
</comment>
<organism evidence="4 5">
    <name type="scientific">Mesonia algae</name>
    <dbReference type="NCBI Taxonomy" id="213248"/>
    <lineage>
        <taxon>Bacteria</taxon>
        <taxon>Pseudomonadati</taxon>
        <taxon>Bacteroidota</taxon>
        <taxon>Flavobacteriia</taxon>
        <taxon>Flavobacteriales</taxon>
        <taxon>Flavobacteriaceae</taxon>
        <taxon>Mesonia</taxon>
    </lineage>
</organism>
<dbReference type="Proteomes" id="UP000249542">
    <property type="component" value="Unassembled WGS sequence"/>
</dbReference>
<dbReference type="InterPro" id="IPR027385">
    <property type="entry name" value="Beta-barrel_OMP"/>
</dbReference>
<dbReference type="AlphaFoldDB" id="A0A2W7I2J1"/>
<feature type="chain" id="PRO_5016130514" evidence="2">
    <location>
        <begin position="29"/>
        <end position="206"/>
    </location>
</feature>